<proteinExistence type="predicted"/>
<keyword evidence="4" id="KW-1185">Reference proteome</keyword>
<sequence>MAPAAGMGVAEAMAGAKGVVEIVPGYQPGILGRTVEMHMEYYYPRYNWAKEFEMTFTEGLLDLLRRVGNGKGNQVWAAVLRQHGAKERIVGTVYIDGESSGKGVARLRAFIVDEEARGLGAGKKLLRAAMDFVKEEGFRQCGLTTSKLLTVARKMYEAEGFKPMGEYWYGGWLEGVCSMEYLWERPAGEDASSHDKAI</sequence>
<accession>A0AA40E732</accession>
<dbReference type="Pfam" id="PF00583">
    <property type="entry name" value="Acetyltransf_1"/>
    <property type="match status" value="1"/>
</dbReference>
<dbReference type="PROSITE" id="PS51186">
    <property type="entry name" value="GNAT"/>
    <property type="match status" value="1"/>
</dbReference>
<feature type="domain" description="N-acetyltransferase" evidence="2">
    <location>
        <begin position="21"/>
        <end position="184"/>
    </location>
</feature>
<evidence type="ECO:0000259" key="2">
    <source>
        <dbReference type="PROSITE" id="PS51186"/>
    </source>
</evidence>
<dbReference type="PANTHER" id="PTHR13947">
    <property type="entry name" value="GNAT FAMILY N-ACETYLTRANSFERASE"/>
    <property type="match status" value="1"/>
</dbReference>
<keyword evidence="1" id="KW-0808">Transferase</keyword>
<dbReference type="InterPro" id="IPR000182">
    <property type="entry name" value="GNAT_dom"/>
</dbReference>
<dbReference type="EMBL" id="JAUKTV010000009">
    <property type="protein sequence ID" value="KAK0729395.1"/>
    <property type="molecule type" value="Genomic_DNA"/>
</dbReference>
<dbReference type="SUPFAM" id="SSF55729">
    <property type="entry name" value="Acyl-CoA N-acyltransferases (Nat)"/>
    <property type="match status" value="1"/>
</dbReference>
<comment type="caution">
    <text evidence="3">The sequence shown here is derived from an EMBL/GenBank/DDBJ whole genome shotgun (WGS) entry which is preliminary data.</text>
</comment>
<dbReference type="CDD" id="cd04301">
    <property type="entry name" value="NAT_SF"/>
    <property type="match status" value="1"/>
</dbReference>
<organism evidence="3 4">
    <name type="scientific">Apiosordaria backusii</name>
    <dbReference type="NCBI Taxonomy" id="314023"/>
    <lineage>
        <taxon>Eukaryota</taxon>
        <taxon>Fungi</taxon>
        <taxon>Dikarya</taxon>
        <taxon>Ascomycota</taxon>
        <taxon>Pezizomycotina</taxon>
        <taxon>Sordariomycetes</taxon>
        <taxon>Sordariomycetidae</taxon>
        <taxon>Sordariales</taxon>
        <taxon>Lasiosphaeriaceae</taxon>
        <taxon>Apiosordaria</taxon>
    </lineage>
</organism>
<reference evidence="3" key="1">
    <citation type="submission" date="2023-06" db="EMBL/GenBank/DDBJ databases">
        <title>Genome-scale phylogeny and comparative genomics of the fungal order Sordariales.</title>
        <authorList>
            <consortium name="Lawrence Berkeley National Laboratory"/>
            <person name="Hensen N."/>
            <person name="Bonometti L."/>
            <person name="Westerberg I."/>
            <person name="Brannstrom I.O."/>
            <person name="Guillou S."/>
            <person name="Cros-Aarteil S."/>
            <person name="Calhoun S."/>
            <person name="Haridas S."/>
            <person name="Kuo A."/>
            <person name="Mondo S."/>
            <person name="Pangilinan J."/>
            <person name="Riley R."/>
            <person name="Labutti K."/>
            <person name="Andreopoulos B."/>
            <person name="Lipzen A."/>
            <person name="Chen C."/>
            <person name="Yanf M."/>
            <person name="Daum C."/>
            <person name="Ng V."/>
            <person name="Clum A."/>
            <person name="Steindorff A."/>
            <person name="Ohm R."/>
            <person name="Martin F."/>
            <person name="Silar P."/>
            <person name="Natvig D."/>
            <person name="Lalanne C."/>
            <person name="Gautier V."/>
            <person name="Ament-Velasquez S.L."/>
            <person name="Kruys A."/>
            <person name="Hutchinson M.I."/>
            <person name="Powell A.J."/>
            <person name="Barry K."/>
            <person name="Miller A.N."/>
            <person name="Grigoriev I.V."/>
            <person name="Debuchy R."/>
            <person name="Gladieux P."/>
            <person name="Thoren M.H."/>
            <person name="Johannesson H."/>
        </authorList>
    </citation>
    <scope>NUCLEOTIDE SEQUENCE</scope>
    <source>
        <strain evidence="3">CBS 540.89</strain>
    </source>
</reference>
<evidence type="ECO:0000256" key="1">
    <source>
        <dbReference type="ARBA" id="ARBA00022679"/>
    </source>
</evidence>
<dbReference type="InterPro" id="IPR016181">
    <property type="entry name" value="Acyl_CoA_acyltransferase"/>
</dbReference>
<dbReference type="InterPro" id="IPR050769">
    <property type="entry name" value="NAT_camello-type"/>
</dbReference>
<name>A0AA40E732_9PEZI</name>
<evidence type="ECO:0000313" key="3">
    <source>
        <dbReference type="EMBL" id="KAK0729395.1"/>
    </source>
</evidence>
<dbReference type="Proteomes" id="UP001172159">
    <property type="component" value="Unassembled WGS sequence"/>
</dbReference>
<dbReference type="Gene3D" id="3.40.630.30">
    <property type="match status" value="1"/>
</dbReference>
<gene>
    <name evidence="3" type="ORF">B0T21DRAFT_370981</name>
</gene>
<evidence type="ECO:0000313" key="4">
    <source>
        <dbReference type="Proteomes" id="UP001172159"/>
    </source>
</evidence>
<dbReference type="AlphaFoldDB" id="A0AA40E732"/>
<protein>
    <submittedName>
        <fullName evidence="3">Acyl-CoA N-acyltransferase</fullName>
    </submittedName>
</protein>
<dbReference type="GO" id="GO:0008080">
    <property type="term" value="F:N-acetyltransferase activity"/>
    <property type="evidence" value="ECO:0007669"/>
    <property type="project" value="InterPro"/>
</dbReference>
<dbReference type="PANTHER" id="PTHR13947:SF37">
    <property type="entry name" value="LD18367P"/>
    <property type="match status" value="1"/>
</dbReference>